<dbReference type="AlphaFoldDB" id="A0A8B9D8D2"/>
<dbReference type="Proteomes" id="UP000694521">
    <property type="component" value="Unplaced"/>
</dbReference>
<dbReference type="Ensembl" id="ENSACDT00005001793.1">
    <property type="protein sequence ID" value="ENSACDP00005001531.1"/>
    <property type="gene ID" value="ENSACDG00005001052.1"/>
</dbReference>
<reference evidence="2" key="2">
    <citation type="submission" date="2025-09" db="UniProtKB">
        <authorList>
            <consortium name="Ensembl"/>
        </authorList>
    </citation>
    <scope>IDENTIFICATION</scope>
</reference>
<evidence type="ECO:0000256" key="1">
    <source>
        <dbReference type="SAM" id="MobiDB-lite"/>
    </source>
</evidence>
<sequence length="778" mass="87801">MQEPGPDPPDPTDNSTPTSPGGGGEASWLLGVLEAARGASLLSASPAETPPLTVVAVERYLAEAPPSAPPPPCPAAAVPPQYWYDVTLADGSRQERCHLAPSLNGLVQRGHLRAGDRLRLTRCSYLYDERRLRYGFPCLEGVERVAGEPPAVPVAVASAPRCPPLRGERKHYLPLWNNEDPYGDAWEAEKPPEKVDVDVSKLTSLGQLEMTWRSRVHFHPLLVRVLHKSRLRYYGKPEKKMDVPYQAYFEVADSSGMMSMVLWNSLCPEWYNSMKVGTVLLLEQYAIKNSYPFKTKPTPGDSQMKRFATIEISLNVRDPPTKISIIPEEMVKPEWGLPEVKYRFITRSELDNLPNNHSCDVIGLVTFVGRIERARKRERSEDFWLYRWAHAIDGTSEQPFILEIFATSQPDVFERIHPMTYLVCTQMRVVRDLTDNPSSTIYLTTSNESQIFITGCHKGQPYTRDTKVKNFIHWTKTQSEADQMKKTVIGGYYPLPRPPNSFLKYCKSNKVESVLKAIGEMGKEIEDLHYREHKRIAIQGIISAIRYINCSNVAEDASGVEPVQVQSLKINAVALKHAIPETEETGGTRDSWQSDLWAQVKDKLLKYLHHSTVFPESIPRKFDYVHKDLLMQQYNLHAAVYQPKEARTDKNINEFKSASGLGYYEVTVLGINHDVAVDVAFLPLFCPEDPHLLQMEDIENDTLLSCMSCISACQQKTTSYGTLHDTFPLSNEIVKAAMDLDGKHVICILDICHLGDDKVEVFLSKIYKTVEPDVLDLV</sequence>
<reference evidence="2" key="1">
    <citation type="submission" date="2025-08" db="UniProtKB">
        <authorList>
            <consortium name="Ensembl"/>
        </authorList>
    </citation>
    <scope>IDENTIFICATION</scope>
</reference>
<dbReference type="Gene3D" id="2.40.50.140">
    <property type="entry name" value="Nucleic acid-binding proteins"/>
    <property type="match status" value="1"/>
</dbReference>
<feature type="compositionally biased region" description="Pro residues" evidence="1">
    <location>
        <begin position="1"/>
        <end position="11"/>
    </location>
</feature>
<keyword evidence="3" id="KW-1185">Reference proteome</keyword>
<dbReference type="PANTHER" id="PTHR14944:SF2">
    <property type="entry name" value="RPA-RELATED PROTEIN RADX"/>
    <property type="match status" value="1"/>
</dbReference>
<dbReference type="PANTHER" id="PTHR14944">
    <property type="entry name" value="RPA-RELATED PROTEIN RADX"/>
    <property type="match status" value="1"/>
</dbReference>
<accession>A0A8B9D8D2</accession>
<dbReference type="InterPro" id="IPR012340">
    <property type="entry name" value="NA-bd_OB-fold"/>
</dbReference>
<evidence type="ECO:0000313" key="3">
    <source>
        <dbReference type="Proteomes" id="UP000694521"/>
    </source>
</evidence>
<protein>
    <submittedName>
        <fullName evidence="2">RPA1 related single stranded DNA binding protein, X-linked</fullName>
    </submittedName>
</protein>
<evidence type="ECO:0000313" key="2">
    <source>
        <dbReference type="Ensembl" id="ENSACDP00005001531.1"/>
    </source>
</evidence>
<dbReference type="Pfam" id="PF17659">
    <property type="entry name" value="RADX"/>
    <property type="match status" value="2"/>
</dbReference>
<dbReference type="InterPro" id="IPR040893">
    <property type="entry name" value="RADX"/>
</dbReference>
<dbReference type="GO" id="GO:0003697">
    <property type="term" value="F:single-stranded DNA binding"/>
    <property type="evidence" value="ECO:0007669"/>
    <property type="project" value="InterPro"/>
</dbReference>
<feature type="region of interest" description="Disordered" evidence="1">
    <location>
        <begin position="1"/>
        <end position="27"/>
    </location>
</feature>
<organism evidence="2 3">
    <name type="scientific">Anser cygnoides</name>
    <name type="common">Swan goose</name>
    <dbReference type="NCBI Taxonomy" id="8845"/>
    <lineage>
        <taxon>Eukaryota</taxon>
        <taxon>Metazoa</taxon>
        <taxon>Chordata</taxon>
        <taxon>Craniata</taxon>
        <taxon>Vertebrata</taxon>
        <taxon>Euteleostomi</taxon>
        <taxon>Archelosauria</taxon>
        <taxon>Archosauria</taxon>
        <taxon>Dinosauria</taxon>
        <taxon>Saurischia</taxon>
        <taxon>Theropoda</taxon>
        <taxon>Coelurosauria</taxon>
        <taxon>Aves</taxon>
        <taxon>Neognathae</taxon>
        <taxon>Galloanserae</taxon>
        <taxon>Anseriformes</taxon>
        <taxon>Anatidae</taxon>
        <taxon>Anserinae</taxon>
        <taxon>Anser</taxon>
    </lineage>
</organism>
<name>A0A8B9D8D2_ANSCY</name>
<proteinExistence type="predicted"/>